<comment type="caution">
    <text evidence="3">The sequence shown here is derived from an EMBL/GenBank/DDBJ whole genome shotgun (WGS) entry which is preliminary data.</text>
</comment>
<proteinExistence type="predicted"/>
<protein>
    <submittedName>
        <fullName evidence="3">DDE-type integrase/transposase/recombinase</fullName>
    </submittedName>
</protein>
<feature type="domain" description="Integrase catalytic" evidence="2">
    <location>
        <begin position="277"/>
        <end position="483"/>
    </location>
</feature>
<dbReference type="Proteomes" id="UP000467637">
    <property type="component" value="Unassembled WGS sequence"/>
</dbReference>
<dbReference type="Gene3D" id="3.30.420.10">
    <property type="entry name" value="Ribonuclease H-like superfamily/Ribonuclease H"/>
    <property type="match status" value="1"/>
</dbReference>
<evidence type="ECO:0000313" key="3">
    <source>
        <dbReference type="EMBL" id="MVQ33389.1"/>
    </source>
</evidence>
<dbReference type="InterPro" id="IPR012337">
    <property type="entry name" value="RNaseH-like_sf"/>
</dbReference>
<reference evidence="3 4" key="1">
    <citation type="submission" date="2019-12" db="EMBL/GenBank/DDBJ databases">
        <authorList>
            <person name="Huq M.A."/>
        </authorList>
    </citation>
    <scope>NUCLEOTIDE SEQUENCE [LARGE SCALE GENOMIC DNA]</scope>
    <source>
        <strain evidence="3 4">MAH-34</strain>
    </source>
</reference>
<dbReference type="InterPro" id="IPR036397">
    <property type="entry name" value="RNaseH_sf"/>
</dbReference>
<keyword evidence="4" id="KW-1185">Reference proteome</keyword>
<dbReference type="SUPFAM" id="SSF53098">
    <property type="entry name" value="Ribonuclease H-like"/>
    <property type="match status" value="1"/>
</dbReference>
<evidence type="ECO:0000259" key="2">
    <source>
        <dbReference type="PROSITE" id="PS50994"/>
    </source>
</evidence>
<dbReference type="RefSeq" id="WP_157317560.1">
    <property type="nucleotide sequence ID" value="NZ_WSEM01000003.1"/>
</dbReference>
<name>A0ABW9U2U9_9BACL</name>
<accession>A0ABW9U2U9</accession>
<dbReference type="EMBL" id="WSEM01000003">
    <property type="protein sequence ID" value="MVQ33389.1"/>
    <property type="molecule type" value="Genomic_DNA"/>
</dbReference>
<feature type="region of interest" description="Disordered" evidence="1">
    <location>
        <begin position="640"/>
        <end position="659"/>
    </location>
</feature>
<dbReference type="InterPro" id="IPR001584">
    <property type="entry name" value="Integrase_cat-core"/>
</dbReference>
<sequence>MIYVNSVIRLLAGLGESINYIRVCWISPNSEDIFVTNITNSKKMGLPYPMKMEDLINDLKESRAEKVEYELDLRIINPSDEYLEKYSKKLNDKWNLIKNIVAVEPEIYISTERMRLFESIKDKTGVEFNVLYDLIKRYWFYGKCINGLLPNYFDSGAEGRDRKYKTRPGRKGEYIKTLDDKDFEIFKKSIDKFRIEEKLDLIETHQKMCEQYYAGSHYRRKSGELVPLIDGSKTPSVKQLRYWYEKNYSDRERKGHTYGLRKMKKEFRALLGSNSMYIEGPGYLYQIDSTPADVTLLAMDHKTPINRATLFIVKDVFSRKVVGYHLSVHHASWLEGAMMALENATANKVEFCRRYGVEIDPEDWDCFHLPRHIVSDRGEMKSKYPNGLVGIGVDIANTPSYRPDLKGVVEQHFHITNKIIRDFFRNHGAILKDIRERGDSPPNETITLDTFNVFMIAHIISFNKMSLPREFVVSPEMFKDHVDLTPNGLWEWGANKNLLHERPKNLIHYTLLPKMTAKVTRFGLELKGNTKLCYACKEGEDAGWFISEILDGKKEIEVSYDPRDCSAILIRLDSGKLIPCSLTERFNEYKGLNFEDAKAIFDFKKQEYTKLSSSNMQAKAERRALAASHLKADVAAKKAAKTYSNEEKPSGKREATAKEAEFRDRVDAFTKQWEEQRQEVIQDEVEIIRAATSLQLSSTNKLSDFLRNKHKEKKGTLHA</sequence>
<dbReference type="PROSITE" id="PS50994">
    <property type="entry name" value="INTEGRASE"/>
    <property type="match status" value="1"/>
</dbReference>
<evidence type="ECO:0000313" key="4">
    <source>
        <dbReference type="Proteomes" id="UP000467637"/>
    </source>
</evidence>
<organism evidence="3 4">
    <name type="scientific">Paenibacillus anseongense</name>
    <dbReference type="NCBI Taxonomy" id="2682845"/>
    <lineage>
        <taxon>Bacteria</taxon>
        <taxon>Bacillati</taxon>
        <taxon>Bacillota</taxon>
        <taxon>Bacilli</taxon>
        <taxon>Bacillales</taxon>
        <taxon>Paenibacillaceae</taxon>
        <taxon>Paenibacillus</taxon>
    </lineage>
</organism>
<evidence type="ECO:0000256" key="1">
    <source>
        <dbReference type="SAM" id="MobiDB-lite"/>
    </source>
</evidence>
<feature type="compositionally biased region" description="Basic and acidic residues" evidence="1">
    <location>
        <begin position="644"/>
        <end position="659"/>
    </location>
</feature>
<gene>
    <name evidence="3" type="ORF">GON05_01890</name>
</gene>